<keyword evidence="1" id="KW-0732">Signal</keyword>
<evidence type="ECO:0000313" key="3">
    <source>
        <dbReference type="Proteomes" id="UP001595792"/>
    </source>
</evidence>
<accession>A0ABV8NPH9</accession>
<evidence type="ECO:0000256" key="1">
    <source>
        <dbReference type="SAM" id="SignalP"/>
    </source>
</evidence>
<evidence type="ECO:0000313" key="2">
    <source>
        <dbReference type="EMBL" id="MFC4197527.1"/>
    </source>
</evidence>
<dbReference type="EMBL" id="JBHSBY010000120">
    <property type="protein sequence ID" value="MFC4197527.1"/>
    <property type="molecule type" value="Genomic_DNA"/>
</dbReference>
<reference evidence="3" key="1">
    <citation type="journal article" date="2019" name="Int. J. Syst. Evol. Microbiol.">
        <title>The Global Catalogue of Microorganisms (GCM) 10K type strain sequencing project: providing services to taxonomists for standard genome sequencing and annotation.</title>
        <authorList>
            <consortium name="The Broad Institute Genomics Platform"/>
            <consortium name="The Broad Institute Genome Sequencing Center for Infectious Disease"/>
            <person name="Wu L."/>
            <person name="Ma J."/>
        </authorList>
    </citation>
    <scope>NUCLEOTIDE SEQUENCE [LARGE SCALE GENOMIC DNA]</scope>
    <source>
        <strain evidence="3">CCM 8689</strain>
    </source>
</reference>
<sequence>MKVSFKLFALALICLFFTQSCKKVIDYHPEWNTSSMSAKIDGILLECTLATAQFYNIGTQTSVQISGIKEVSGFSLMINDFKGVGTYSVADNNIATYLSSNTGPSESYMANAIGMIKITSYTDQKIITGTFEFKGENVVTSAAKTISEGKFSINLVPIKLPETNNGTNNLTAKVDGVVMGFTGEAVLVNLPPIENVLSILTINGEKHMAFGIVGYKGVGTYNLETDGNGGYKKDQTPSGSFSSESGTLVITSDANNRIKGTFAFKAPNDDSSIKTSVNVTEGSFDLPFSKK</sequence>
<dbReference type="Proteomes" id="UP001595792">
    <property type="component" value="Unassembled WGS sequence"/>
</dbReference>
<organism evidence="2 3">
    <name type="scientific">Pedobacter jamesrossensis</name>
    <dbReference type="NCBI Taxonomy" id="1908238"/>
    <lineage>
        <taxon>Bacteria</taxon>
        <taxon>Pseudomonadati</taxon>
        <taxon>Bacteroidota</taxon>
        <taxon>Sphingobacteriia</taxon>
        <taxon>Sphingobacteriales</taxon>
        <taxon>Sphingobacteriaceae</taxon>
        <taxon>Pedobacter</taxon>
    </lineage>
</organism>
<dbReference type="PROSITE" id="PS51257">
    <property type="entry name" value="PROKAR_LIPOPROTEIN"/>
    <property type="match status" value="1"/>
</dbReference>
<feature type="signal peptide" evidence="1">
    <location>
        <begin position="1"/>
        <end position="22"/>
    </location>
</feature>
<gene>
    <name evidence="2" type="ORF">ACFOUY_12550</name>
</gene>
<proteinExistence type="predicted"/>
<dbReference type="Pfam" id="PF19765">
    <property type="entry name" value="DUF6252"/>
    <property type="match status" value="2"/>
</dbReference>
<comment type="caution">
    <text evidence="2">The sequence shown here is derived from an EMBL/GenBank/DDBJ whole genome shotgun (WGS) entry which is preliminary data.</text>
</comment>
<dbReference type="RefSeq" id="WP_378961063.1">
    <property type="nucleotide sequence ID" value="NZ_JBHRXC010000001.1"/>
</dbReference>
<protein>
    <submittedName>
        <fullName evidence="2">DUF6252 family protein</fullName>
    </submittedName>
</protein>
<keyword evidence="3" id="KW-1185">Reference proteome</keyword>
<feature type="chain" id="PRO_5046870922" evidence="1">
    <location>
        <begin position="23"/>
        <end position="291"/>
    </location>
</feature>
<dbReference type="InterPro" id="IPR046219">
    <property type="entry name" value="DUF6252"/>
</dbReference>
<name>A0ABV8NPH9_9SPHI</name>